<dbReference type="EMBL" id="JBHTGR010000035">
    <property type="protein sequence ID" value="MFC7747496.1"/>
    <property type="molecule type" value="Genomic_DNA"/>
</dbReference>
<dbReference type="RefSeq" id="WP_382359265.1">
    <property type="nucleotide sequence ID" value="NZ_JBHTGR010000035.1"/>
</dbReference>
<dbReference type="InterPro" id="IPR052345">
    <property type="entry name" value="Rad_response_metalloprotease"/>
</dbReference>
<gene>
    <name evidence="2" type="ORF">ACFQU8_09675</name>
</gene>
<dbReference type="Proteomes" id="UP001596620">
    <property type="component" value="Unassembled WGS sequence"/>
</dbReference>
<evidence type="ECO:0000313" key="2">
    <source>
        <dbReference type="EMBL" id="MFC7747496.1"/>
    </source>
</evidence>
<dbReference type="Pfam" id="PF06114">
    <property type="entry name" value="Peptidase_M78"/>
    <property type="match status" value="1"/>
</dbReference>
<dbReference type="InterPro" id="IPR010359">
    <property type="entry name" value="IrrE_HExxH"/>
</dbReference>
<reference evidence="3" key="1">
    <citation type="journal article" date="2019" name="Int. J. Syst. Evol. Microbiol.">
        <title>The Global Catalogue of Microorganisms (GCM) 10K type strain sequencing project: providing services to taxonomists for standard genome sequencing and annotation.</title>
        <authorList>
            <consortium name="The Broad Institute Genomics Platform"/>
            <consortium name="The Broad Institute Genome Sequencing Center for Infectious Disease"/>
            <person name="Wu L."/>
            <person name="Ma J."/>
        </authorList>
    </citation>
    <scope>NUCLEOTIDE SEQUENCE [LARGE SCALE GENOMIC DNA]</scope>
    <source>
        <strain evidence="3">JCM 30234</strain>
    </source>
</reference>
<dbReference type="PANTHER" id="PTHR43236:SF2">
    <property type="entry name" value="BLL0069 PROTEIN"/>
    <property type="match status" value="1"/>
</dbReference>
<feature type="domain" description="IrrE N-terminal-like" evidence="1">
    <location>
        <begin position="69"/>
        <end position="202"/>
    </location>
</feature>
<accession>A0ABW2UUG6</accession>
<keyword evidence="3" id="KW-1185">Reference proteome</keyword>
<comment type="caution">
    <text evidence="2">The sequence shown here is derived from an EMBL/GenBank/DDBJ whole genome shotgun (WGS) entry which is preliminary data.</text>
</comment>
<protein>
    <submittedName>
        <fullName evidence="2">ImmA/IrrE family metallo-endopeptidase</fullName>
    </submittedName>
</protein>
<sequence>MMEAHDLNNLLDAYSQSRYDFDPKKLTKTEINSIKKLAREKRADYGIAPIGTNIFDYINLQEKNIYFEKQSFHNPDLDGMIIVLPKSRDIAFIILNSSQPLLNQIFATAHEYYHYLVDLEGLKKTPHVCSLSQLNEKSEQKASRFAAEFLLPDEALNVMVDDWLSRINKNRISDTNITDLTLLSHRLTIKYGLPLKAVLYRLFEEEHITEDKFQLLISNYDFIKGAFKESQRVYKREVNQLIANENPYIDEIMYEKMPKAFDQGYVSLDKLKWDADQLSLDKERLDVDTDITEDSDDEDDEYLMDLKKYLNSQLEDDS</sequence>
<name>A0ABW2UUG6_9BACI</name>
<dbReference type="PANTHER" id="PTHR43236">
    <property type="entry name" value="ANTITOXIN HIGA1"/>
    <property type="match status" value="1"/>
</dbReference>
<dbReference type="Gene3D" id="1.10.10.2910">
    <property type="match status" value="1"/>
</dbReference>
<evidence type="ECO:0000259" key="1">
    <source>
        <dbReference type="Pfam" id="PF06114"/>
    </source>
</evidence>
<proteinExistence type="predicted"/>
<evidence type="ECO:0000313" key="3">
    <source>
        <dbReference type="Proteomes" id="UP001596620"/>
    </source>
</evidence>
<organism evidence="2 3">
    <name type="scientific">Lentibacillus kimchii</name>
    <dbReference type="NCBI Taxonomy" id="1542911"/>
    <lineage>
        <taxon>Bacteria</taxon>
        <taxon>Bacillati</taxon>
        <taxon>Bacillota</taxon>
        <taxon>Bacilli</taxon>
        <taxon>Bacillales</taxon>
        <taxon>Bacillaceae</taxon>
        <taxon>Lentibacillus</taxon>
    </lineage>
</organism>